<feature type="transmembrane region" description="Helical" evidence="1">
    <location>
        <begin position="156"/>
        <end position="177"/>
    </location>
</feature>
<keyword evidence="3" id="KW-1185">Reference proteome</keyword>
<feature type="transmembrane region" description="Helical" evidence="1">
    <location>
        <begin position="49"/>
        <end position="67"/>
    </location>
</feature>
<dbReference type="STRING" id="593907.Celgi_3094"/>
<evidence type="ECO:0000313" key="2">
    <source>
        <dbReference type="EMBL" id="AEI13585.1"/>
    </source>
</evidence>
<feature type="transmembrane region" description="Helical" evidence="1">
    <location>
        <begin position="98"/>
        <end position="117"/>
    </location>
</feature>
<dbReference type="RefSeq" id="WP_013885102.1">
    <property type="nucleotide sequence ID" value="NC_015671.1"/>
</dbReference>
<dbReference type="EMBL" id="CP002665">
    <property type="protein sequence ID" value="AEI13585.1"/>
    <property type="molecule type" value="Genomic_DNA"/>
</dbReference>
<evidence type="ECO:0000256" key="1">
    <source>
        <dbReference type="SAM" id="Phobius"/>
    </source>
</evidence>
<sequence length="182" mass="18325">MSLPWFPTPPAPEAEPVLDRAVPGALVRAGAAVLVTTMLLVAWSAAWPVGPVTVLVMVLAGVLTGLLPSPARVGVALLAAGVLVLVGGPASVVRTLTLVLLVHLVVWASATAGRVTWRMRVELGVLRDGLADVARVQVGAQTLAVVALVVGGRDLAAGDVVRVVAILAAAAVAAVVLPRSGD</sequence>
<organism evidence="2 3">
    <name type="scientific">Cellulomonas gilvus (strain ATCC 13127 / NRRL B-14078)</name>
    <name type="common">Cellvibrio gilvus</name>
    <dbReference type="NCBI Taxonomy" id="593907"/>
    <lineage>
        <taxon>Bacteria</taxon>
        <taxon>Bacillati</taxon>
        <taxon>Actinomycetota</taxon>
        <taxon>Actinomycetes</taxon>
        <taxon>Micrococcales</taxon>
        <taxon>Cellulomonadaceae</taxon>
        <taxon>Cellulomonas</taxon>
    </lineage>
</organism>
<keyword evidence="1" id="KW-1133">Transmembrane helix</keyword>
<accession>F8A7Q2</accession>
<dbReference type="KEGG" id="cga:Celgi_3094"/>
<gene>
    <name evidence="2" type="ordered locus">Celgi_3094</name>
</gene>
<keyword evidence="1" id="KW-0472">Membrane</keyword>
<protein>
    <submittedName>
        <fullName evidence="2">Uncharacterized protein</fullName>
    </submittedName>
</protein>
<keyword evidence="1" id="KW-0812">Transmembrane</keyword>
<feature type="transmembrane region" description="Helical" evidence="1">
    <location>
        <begin position="25"/>
        <end position="43"/>
    </location>
</feature>
<dbReference type="AlphaFoldDB" id="F8A7Q2"/>
<dbReference type="HOGENOM" id="CLU_1479544_0_0_11"/>
<proteinExistence type="predicted"/>
<reference evidence="3" key="1">
    <citation type="submission" date="2011-04" db="EMBL/GenBank/DDBJ databases">
        <title>Complete sequence of Cellvibrio gilvus ATCC 13127.</title>
        <authorList>
            <person name="Lucas S."/>
            <person name="Han J."/>
            <person name="Lapidus A."/>
            <person name="Cheng J.-F."/>
            <person name="Goodwin L."/>
            <person name="Pitluck S."/>
            <person name="Peters L."/>
            <person name="Munk A."/>
            <person name="Detter J.C."/>
            <person name="Han C."/>
            <person name="Tapia R."/>
            <person name="Land M."/>
            <person name="Hauser L."/>
            <person name="Kyrpides N."/>
            <person name="Ivanova N."/>
            <person name="Ovchinnikova G."/>
            <person name="Pagani I."/>
            <person name="Mead D."/>
            <person name="Brumm P."/>
            <person name="Woyke T."/>
        </authorList>
    </citation>
    <scope>NUCLEOTIDE SEQUENCE [LARGE SCALE GENOMIC DNA]</scope>
    <source>
        <strain evidence="3">ATCC 13127 / NRRL B-14078</strain>
    </source>
</reference>
<dbReference type="Proteomes" id="UP000000485">
    <property type="component" value="Chromosome"/>
</dbReference>
<evidence type="ECO:0000313" key="3">
    <source>
        <dbReference type="Proteomes" id="UP000000485"/>
    </source>
</evidence>
<name>F8A7Q2_CELGA</name>